<evidence type="ECO:0000313" key="2">
    <source>
        <dbReference type="Proteomes" id="UP000499080"/>
    </source>
</evidence>
<reference evidence="1 2" key="1">
    <citation type="journal article" date="2019" name="Sci. Rep.">
        <title>Orb-weaving spider Araneus ventricosus genome elucidates the spidroin gene catalogue.</title>
        <authorList>
            <person name="Kono N."/>
            <person name="Nakamura H."/>
            <person name="Ohtoshi R."/>
            <person name="Moran D.A.P."/>
            <person name="Shinohara A."/>
            <person name="Yoshida Y."/>
            <person name="Fujiwara M."/>
            <person name="Mori M."/>
            <person name="Tomita M."/>
            <person name="Arakawa K."/>
        </authorList>
    </citation>
    <scope>NUCLEOTIDE SEQUENCE [LARGE SCALE GENOMIC DNA]</scope>
</reference>
<keyword evidence="2" id="KW-1185">Reference proteome</keyword>
<evidence type="ECO:0000313" key="1">
    <source>
        <dbReference type="EMBL" id="GBN79312.1"/>
    </source>
</evidence>
<dbReference type="AlphaFoldDB" id="A0A4Y2RTW8"/>
<dbReference type="EMBL" id="BGPR01018494">
    <property type="protein sequence ID" value="GBN79312.1"/>
    <property type="molecule type" value="Genomic_DNA"/>
</dbReference>
<organism evidence="1 2">
    <name type="scientific">Araneus ventricosus</name>
    <name type="common">Orbweaver spider</name>
    <name type="synonym">Epeira ventricosa</name>
    <dbReference type="NCBI Taxonomy" id="182803"/>
    <lineage>
        <taxon>Eukaryota</taxon>
        <taxon>Metazoa</taxon>
        <taxon>Ecdysozoa</taxon>
        <taxon>Arthropoda</taxon>
        <taxon>Chelicerata</taxon>
        <taxon>Arachnida</taxon>
        <taxon>Araneae</taxon>
        <taxon>Araneomorphae</taxon>
        <taxon>Entelegynae</taxon>
        <taxon>Araneoidea</taxon>
        <taxon>Araneidae</taxon>
        <taxon>Araneus</taxon>
    </lineage>
</organism>
<proteinExistence type="predicted"/>
<name>A0A4Y2RTW8_ARAVE</name>
<protein>
    <submittedName>
        <fullName evidence="1">Uncharacterized protein</fullName>
    </submittedName>
</protein>
<gene>
    <name evidence="1" type="ORF">AVEN_274265_1</name>
</gene>
<comment type="caution">
    <text evidence="1">The sequence shown here is derived from an EMBL/GenBank/DDBJ whole genome shotgun (WGS) entry which is preliminary data.</text>
</comment>
<accession>A0A4Y2RTW8</accession>
<dbReference type="Proteomes" id="UP000499080">
    <property type="component" value="Unassembled WGS sequence"/>
</dbReference>
<sequence length="103" mass="11853">MQRSPVLIYASAKVVAHGQRTRNNNFQSTNRWQHQQSDQFHLLLHSPDGSTTTPTAKQLSQFKVYDAFLSTKPMTHFIAQSLYMPAPKQLWQPPAHMHTTHEV</sequence>